<reference evidence="10" key="1">
    <citation type="journal article" date="2014" name="Front. Microbiol.">
        <title>High frequency of phylogenetically diverse reductive dehalogenase-homologous genes in deep subseafloor sedimentary metagenomes.</title>
        <authorList>
            <person name="Kawai M."/>
            <person name="Futagami T."/>
            <person name="Toyoda A."/>
            <person name="Takaki Y."/>
            <person name="Nishi S."/>
            <person name="Hori S."/>
            <person name="Arai W."/>
            <person name="Tsubouchi T."/>
            <person name="Morono Y."/>
            <person name="Uchiyama I."/>
            <person name="Ito T."/>
            <person name="Fujiyama A."/>
            <person name="Inagaki F."/>
            <person name="Takami H."/>
        </authorList>
    </citation>
    <scope>NUCLEOTIDE SEQUENCE</scope>
    <source>
        <strain evidence="10">Expedition CK06-06</strain>
    </source>
</reference>
<sequence length="193" mass="21717">MEDADDKKEEEEEAKTEKDEQSQPAGTKISILMWIIMAGVVVLLAGSGFVLGRLFAGSSSPEITESSQENTQTEKLIPDALEKGSKNTWYYDLEPVIANLDEPGVTRYVRVTITLEISSALEQAKCEKLLEEKKPILTNWLTIYLASLTLEDARGDRNLKRIQSQILDAFNEKLFPDAKPQIKHVLFKEFAIQ</sequence>
<evidence type="ECO:0000256" key="8">
    <source>
        <dbReference type="SAM" id="MobiDB-lite"/>
    </source>
</evidence>
<keyword evidence="3" id="KW-0145">Chemotaxis</keyword>
<dbReference type="GO" id="GO:0071978">
    <property type="term" value="P:bacterial-type flagellum-dependent swarming motility"/>
    <property type="evidence" value="ECO:0007669"/>
    <property type="project" value="TreeGrafter"/>
</dbReference>
<dbReference type="AlphaFoldDB" id="X0ZJ94"/>
<dbReference type="InterPro" id="IPR005503">
    <property type="entry name" value="FliL"/>
</dbReference>
<keyword evidence="6 9" id="KW-1133">Transmembrane helix</keyword>
<dbReference type="EMBL" id="BART01006267">
    <property type="protein sequence ID" value="GAG60428.1"/>
    <property type="molecule type" value="Genomic_DNA"/>
</dbReference>
<dbReference type="GO" id="GO:0009425">
    <property type="term" value="C:bacterial-type flagellum basal body"/>
    <property type="evidence" value="ECO:0007669"/>
    <property type="project" value="InterPro"/>
</dbReference>
<dbReference type="Pfam" id="PF03748">
    <property type="entry name" value="FliL"/>
    <property type="match status" value="1"/>
</dbReference>
<keyword evidence="4 9" id="KW-0812">Transmembrane</keyword>
<evidence type="ECO:0000313" key="10">
    <source>
        <dbReference type="EMBL" id="GAG60428.1"/>
    </source>
</evidence>
<keyword evidence="5" id="KW-0283">Flagellar rotation</keyword>
<evidence type="ECO:0000256" key="2">
    <source>
        <dbReference type="ARBA" id="ARBA00022475"/>
    </source>
</evidence>
<comment type="caution">
    <text evidence="10">The sequence shown here is derived from an EMBL/GenBank/DDBJ whole genome shotgun (WGS) entry which is preliminary data.</text>
</comment>
<evidence type="ECO:0000256" key="6">
    <source>
        <dbReference type="ARBA" id="ARBA00022989"/>
    </source>
</evidence>
<comment type="subcellular location">
    <subcellularLocation>
        <location evidence="1">Cell membrane</location>
        <topology evidence="1">Single-pass membrane protein</topology>
    </subcellularLocation>
</comment>
<gene>
    <name evidence="10" type="ORF">S01H4_14289</name>
</gene>
<protein>
    <recommendedName>
        <fullName evidence="11">Flagellar basal body-associated protein FliL</fullName>
    </recommendedName>
</protein>
<feature type="region of interest" description="Disordered" evidence="8">
    <location>
        <begin position="1"/>
        <end position="23"/>
    </location>
</feature>
<dbReference type="PANTHER" id="PTHR35091">
    <property type="entry name" value="FLAGELLAR PROTEIN FLIL"/>
    <property type="match status" value="1"/>
</dbReference>
<evidence type="ECO:0000256" key="1">
    <source>
        <dbReference type="ARBA" id="ARBA00004162"/>
    </source>
</evidence>
<dbReference type="GO" id="GO:0005886">
    <property type="term" value="C:plasma membrane"/>
    <property type="evidence" value="ECO:0007669"/>
    <property type="project" value="UniProtKB-SubCell"/>
</dbReference>
<evidence type="ECO:0000256" key="5">
    <source>
        <dbReference type="ARBA" id="ARBA00022779"/>
    </source>
</evidence>
<proteinExistence type="predicted"/>
<organism evidence="10">
    <name type="scientific">marine sediment metagenome</name>
    <dbReference type="NCBI Taxonomy" id="412755"/>
    <lineage>
        <taxon>unclassified sequences</taxon>
        <taxon>metagenomes</taxon>
        <taxon>ecological metagenomes</taxon>
    </lineage>
</organism>
<keyword evidence="7 9" id="KW-0472">Membrane</keyword>
<feature type="compositionally biased region" description="Acidic residues" evidence="8">
    <location>
        <begin position="1"/>
        <end position="14"/>
    </location>
</feature>
<feature type="transmembrane region" description="Helical" evidence="9">
    <location>
        <begin position="31"/>
        <end position="51"/>
    </location>
</feature>
<evidence type="ECO:0000256" key="7">
    <source>
        <dbReference type="ARBA" id="ARBA00023136"/>
    </source>
</evidence>
<name>X0ZJ94_9ZZZZ</name>
<keyword evidence="2" id="KW-1003">Cell membrane</keyword>
<evidence type="ECO:0000256" key="4">
    <source>
        <dbReference type="ARBA" id="ARBA00022692"/>
    </source>
</evidence>
<dbReference type="PANTHER" id="PTHR35091:SF2">
    <property type="entry name" value="FLAGELLAR PROTEIN FLIL"/>
    <property type="match status" value="1"/>
</dbReference>
<evidence type="ECO:0000256" key="3">
    <source>
        <dbReference type="ARBA" id="ARBA00022500"/>
    </source>
</evidence>
<evidence type="ECO:0008006" key="11">
    <source>
        <dbReference type="Google" id="ProtNLM"/>
    </source>
</evidence>
<dbReference type="GO" id="GO:0006935">
    <property type="term" value="P:chemotaxis"/>
    <property type="evidence" value="ECO:0007669"/>
    <property type="project" value="UniProtKB-KW"/>
</dbReference>
<evidence type="ECO:0000256" key="9">
    <source>
        <dbReference type="SAM" id="Phobius"/>
    </source>
</evidence>
<accession>X0ZJ94</accession>